<dbReference type="InterPro" id="IPR035899">
    <property type="entry name" value="DBL_dom_sf"/>
</dbReference>
<dbReference type="GO" id="GO:0005737">
    <property type="term" value="C:cytoplasm"/>
    <property type="evidence" value="ECO:0007669"/>
    <property type="project" value="TreeGrafter"/>
</dbReference>
<dbReference type="EMBL" id="SNRW01004479">
    <property type="protein sequence ID" value="KAA6387191.1"/>
    <property type="molecule type" value="Genomic_DNA"/>
</dbReference>
<gene>
    <name evidence="3" type="ORF">EZS28_017281</name>
</gene>
<proteinExistence type="predicted"/>
<dbReference type="Pfam" id="PF00621">
    <property type="entry name" value="RhoGEF"/>
    <property type="match status" value="1"/>
</dbReference>
<sequence>MSSQSPHIYVMRELLETERTFVKCLTQLKQFFFAPAINHFQQEGSGEMDPELRELMQQTDVILKINKQFLEELEKRIGKQITNNSRISDILSKYSQMFKIYVAYLDIQANGSASYLRLSRRYENLKQESIRLQKEFGVSVDFESLVITPMQRILRYIMLVKEILKHMPQQNIEREGLEEALHNLESTANFINNHLKVQTKND</sequence>
<comment type="caution">
    <text evidence="3">The sequence shown here is derived from an EMBL/GenBank/DDBJ whole genome shotgun (WGS) entry which is preliminary data.</text>
</comment>
<evidence type="ECO:0000256" key="1">
    <source>
        <dbReference type="SAM" id="Coils"/>
    </source>
</evidence>
<dbReference type="InterPro" id="IPR000219">
    <property type="entry name" value="DH_dom"/>
</dbReference>
<protein>
    <recommendedName>
        <fullName evidence="2">DH domain-containing protein</fullName>
    </recommendedName>
</protein>
<evidence type="ECO:0000313" key="4">
    <source>
        <dbReference type="Proteomes" id="UP000324800"/>
    </source>
</evidence>
<dbReference type="SMART" id="SM00325">
    <property type="entry name" value="RhoGEF"/>
    <property type="match status" value="1"/>
</dbReference>
<name>A0A5J4VX32_9EUKA</name>
<reference evidence="3 4" key="1">
    <citation type="submission" date="2019-03" db="EMBL/GenBank/DDBJ databases">
        <title>Single cell metagenomics reveals metabolic interactions within the superorganism composed of flagellate Streblomastix strix and complex community of Bacteroidetes bacteria on its surface.</title>
        <authorList>
            <person name="Treitli S.C."/>
            <person name="Kolisko M."/>
            <person name="Husnik F."/>
            <person name="Keeling P."/>
            <person name="Hampl V."/>
        </authorList>
    </citation>
    <scope>NUCLEOTIDE SEQUENCE [LARGE SCALE GENOMIC DNA]</scope>
    <source>
        <strain evidence="3">ST1C</strain>
    </source>
</reference>
<dbReference type="AlphaFoldDB" id="A0A5J4VX32"/>
<evidence type="ECO:0000259" key="2">
    <source>
        <dbReference type="PROSITE" id="PS50010"/>
    </source>
</evidence>
<dbReference type="OrthoDB" id="660555at2759"/>
<dbReference type="Proteomes" id="UP000324800">
    <property type="component" value="Unassembled WGS sequence"/>
</dbReference>
<dbReference type="GO" id="GO:0005085">
    <property type="term" value="F:guanyl-nucleotide exchange factor activity"/>
    <property type="evidence" value="ECO:0007669"/>
    <property type="project" value="InterPro"/>
</dbReference>
<dbReference type="PROSITE" id="PS50010">
    <property type="entry name" value="DH_2"/>
    <property type="match status" value="1"/>
</dbReference>
<evidence type="ECO:0000313" key="3">
    <source>
        <dbReference type="EMBL" id="KAA6387191.1"/>
    </source>
</evidence>
<feature type="coiled-coil region" evidence="1">
    <location>
        <begin position="167"/>
        <end position="194"/>
    </location>
</feature>
<organism evidence="3 4">
    <name type="scientific">Streblomastix strix</name>
    <dbReference type="NCBI Taxonomy" id="222440"/>
    <lineage>
        <taxon>Eukaryota</taxon>
        <taxon>Metamonada</taxon>
        <taxon>Preaxostyla</taxon>
        <taxon>Oxymonadida</taxon>
        <taxon>Streblomastigidae</taxon>
        <taxon>Streblomastix</taxon>
    </lineage>
</organism>
<accession>A0A5J4VX32</accession>
<feature type="domain" description="DH" evidence="2">
    <location>
        <begin position="6"/>
        <end position="194"/>
    </location>
</feature>
<dbReference type="PANTHER" id="PTHR12673">
    <property type="entry name" value="FACIOGENITAL DYSPLASIA PROTEIN"/>
    <property type="match status" value="1"/>
</dbReference>
<dbReference type="CDD" id="cd00160">
    <property type="entry name" value="RhoGEF"/>
    <property type="match status" value="1"/>
</dbReference>
<dbReference type="InterPro" id="IPR051092">
    <property type="entry name" value="FYVE_RhoGEF_PH"/>
</dbReference>
<keyword evidence="1" id="KW-0175">Coiled coil</keyword>
<dbReference type="SUPFAM" id="SSF48065">
    <property type="entry name" value="DBL homology domain (DH-domain)"/>
    <property type="match status" value="1"/>
</dbReference>
<dbReference type="Gene3D" id="1.20.900.10">
    <property type="entry name" value="Dbl homology (DH) domain"/>
    <property type="match status" value="1"/>
</dbReference>
<dbReference type="PANTHER" id="PTHR12673:SF159">
    <property type="entry name" value="LD03170P"/>
    <property type="match status" value="1"/>
</dbReference>